<evidence type="ECO:0000256" key="4">
    <source>
        <dbReference type="ARBA" id="ARBA00023163"/>
    </source>
</evidence>
<sequence length="301" mass="34175">MSKQKDFDMNLLRVFVSVCQTGSFTKAAEELELTQSSVSNAIRRLKSALGNELFIRSGRGIEVTAYGENLFKQVEPSVMALVNAVDDGDRFAPQSTKRTFVIYALESVLPQLQIRLRELLKNTTIKVTLKELPSSDIEIIDALMLERVDLVLDVVKPRQASLQSMIVSEDKICCIARVGHPRVDKSLDADMFFKEEHAFLNMRRFKQTMTDYLSEEVLPNRKMGSEHTSMLGMMACIAQSDLIGINSVRLVSQYQHSFKLQKLVAPFSTKPIKTHMIWPTKFENNKANQWLRQLIIAAEKS</sequence>
<feature type="domain" description="HTH lysR-type" evidence="5">
    <location>
        <begin position="7"/>
        <end position="64"/>
    </location>
</feature>
<comment type="similarity">
    <text evidence="1">Belongs to the LysR transcriptional regulatory family.</text>
</comment>
<dbReference type="CDD" id="cd08466">
    <property type="entry name" value="PBP2_LeuO"/>
    <property type="match status" value="1"/>
</dbReference>
<dbReference type="FunFam" id="1.10.10.10:FF:000001">
    <property type="entry name" value="LysR family transcriptional regulator"/>
    <property type="match status" value="1"/>
</dbReference>
<dbReference type="SUPFAM" id="SSF46785">
    <property type="entry name" value="Winged helix' DNA-binding domain"/>
    <property type="match status" value="1"/>
</dbReference>
<keyword evidence="2" id="KW-0805">Transcription regulation</keyword>
<dbReference type="Proteomes" id="UP000093523">
    <property type="component" value="Unassembled WGS sequence"/>
</dbReference>
<dbReference type="RefSeq" id="WP_065611718.1">
    <property type="nucleotide sequence ID" value="NZ_CAWMPN010000015.1"/>
</dbReference>
<dbReference type="EMBL" id="MAJU01000015">
    <property type="protein sequence ID" value="OCH19560.1"/>
    <property type="molecule type" value="Genomic_DNA"/>
</dbReference>
<dbReference type="InterPro" id="IPR005119">
    <property type="entry name" value="LysR_subst-bd"/>
</dbReference>
<dbReference type="Gene3D" id="1.10.10.10">
    <property type="entry name" value="Winged helix-like DNA-binding domain superfamily/Winged helix DNA-binding domain"/>
    <property type="match status" value="1"/>
</dbReference>
<dbReference type="PROSITE" id="PS50931">
    <property type="entry name" value="HTH_LYSR"/>
    <property type="match status" value="1"/>
</dbReference>
<evidence type="ECO:0000256" key="2">
    <source>
        <dbReference type="ARBA" id="ARBA00023015"/>
    </source>
</evidence>
<dbReference type="InterPro" id="IPR036388">
    <property type="entry name" value="WH-like_DNA-bd_sf"/>
</dbReference>
<evidence type="ECO:0000259" key="5">
    <source>
        <dbReference type="PROSITE" id="PS50931"/>
    </source>
</evidence>
<reference evidence="6 7" key="1">
    <citation type="submission" date="2016-06" db="EMBL/GenBank/DDBJ databases">
        <authorList>
            <person name="Kjaerup R.B."/>
            <person name="Dalgaard T.S."/>
            <person name="Juul-Madsen H.R."/>
        </authorList>
    </citation>
    <scope>NUCLEOTIDE SEQUENCE [LARGE SCALE GENOMIC DNA]</scope>
    <source>
        <strain evidence="6 7">1S159</strain>
    </source>
</reference>
<keyword evidence="4" id="KW-0804">Transcription</keyword>
<comment type="caution">
    <text evidence="6">The sequence shown here is derived from an EMBL/GenBank/DDBJ whole genome shotgun (WGS) entry which is preliminary data.</text>
</comment>
<dbReference type="SUPFAM" id="SSF53850">
    <property type="entry name" value="Periplasmic binding protein-like II"/>
    <property type="match status" value="1"/>
</dbReference>
<dbReference type="STRING" id="688.A6E04_16175"/>
<dbReference type="InterPro" id="IPR050389">
    <property type="entry name" value="LysR-type_TF"/>
</dbReference>
<dbReference type="InterPro" id="IPR036390">
    <property type="entry name" value="WH_DNA-bd_sf"/>
</dbReference>
<dbReference type="GO" id="GO:0003700">
    <property type="term" value="F:DNA-binding transcription factor activity"/>
    <property type="evidence" value="ECO:0007669"/>
    <property type="project" value="InterPro"/>
</dbReference>
<dbReference type="OrthoDB" id="6621790at2"/>
<name>A0A1B9NWG6_ALILO</name>
<dbReference type="InterPro" id="IPR000847">
    <property type="entry name" value="LysR_HTH_N"/>
</dbReference>
<evidence type="ECO:0000256" key="3">
    <source>
        <dbReference type="ARBA" id="ARBA00023125"/>
    </source>
</evidence>
<keyword evidence="3" id="KW-0238">DNA-binding</keyword>
<dbReference type="AlphaFoldDB" id="A0A1B9NWG6"/>
<dbReference type="Pfam" id="PF03466">
    <property type="entry name" value="LysR_substrate"/>
    <property type="match status" value="1"/>
</dbReference>
<dbReference type="GO" id="GO:0003677">
    <property type="term" value="F:DNA binding"/>
    <property type="evidence" value="ECO:0007669"/>
    <property type="project" value="UniProtKB-KW"/>
</dbReference>
<dbReference type="Pfam" id="PF00126">
    <property type="entry name" value="HTH_1"/>
    <property type="match status" value="1"/>
</dbReference>
<accession>A0A1B9NWG6</accession>
<evidence type="ECO:0000313" key="6">
    <source>
        <dbReference type="EMBL" id="OCH19560.1"/>
    </source>
</evidence>
<dbReference type="Gene3D" id="3.40.190.10">
    <property type="entry name" value="Periplasmic binding protein-like II"/>
    <property type="match status" value="2"/>
</dbReference>
<organism evidence="6 7">
    <name type="scientific">Aliivibrio logei</name>
    <name type="common">Vibrio logei</name>
    <dbReference type="NCBI Taxonomy" id="688"/>
    <lineage>
        <taxon>Bacteria</taxon>
        <taxon>Pseudomonadati</taxon>
        <taxon>Pseudomonadota</taxon>
        <taxon>Gammaproteobacteria</taxon>
        <taxon>Vibrionales</taxon>
        <taxon>Vibrionaceae</taxon>
        <taxon>Aliivibrio</taxon>
    </lineage>
</organism>
<proteinExistence type="inferred from homology"/>
<protein>
    <submittedName>
        <fullName evidence="6">Transcriptional regulator</fullName>
    </submittedName>
</protein>
<gene>
    <name evidence="6" type="ORF">A6E04_16175</name>
</gene>
<dbReference type="PRINTS" id="PR00039">
    <property type="entry name" value="HTHLYSR"/>
</dbReference>
<evidence type="ECO:0000313" key="7">
    <source>
        <dbReference type="Proteomes" id="UP000093523"/>
    </source>
</evidence>
<dbReference type="PANTHER" id="PTHR30118">
    <property type="entry name" value="HTH-TYPE TRANSCRIPTIONAL REGULATOR LEUO-RELATED"/>
    <property type="match status" value="1"/>
</dbReference>
<evidence type="ECO:0000256" key="1">
    <source>
        <dbReference type="ARBA" id="ARBA00009437"/>
    </source>
</evidence>
<dbReference type="PANTHER" id="PTHR30118:SF6">
    <property type="entry name" value="HTH-TYPE TRANSCRIPTIONAL REGULATOR LEUO"/>
    <property type="match status" value="1"/>
</dbReference>